<dbReference type="EMBL" id="CP091430">
    <property type="protein sequence ID" value="UVI28378.1"/>
    <property type="molecule type" value="Genomic_DNA"/>
</dbReference>
<dbReference type="InterPro" id="IPR045385">
    <property type="entry name" value="DUF6526"/>
</dbReference>
<feature type="transmembrane region" description="Helical" evidence="1">
    <location>
        <begin position="45"/>
        <end position="68"/>
    </location>
</feature>
<evidence type="ECO:0000313" key="3">
    <source>
        <dbReference type="Proteomes" id="UP001057877"/>
    </source>
</evidence>
<protein>
    <submittedName>
        <fullName evidence="2">DUF6526 family protein</fullName>
    </submittedName>
</protein>
<keyword evidence="3" id="KW-1185">Reference proteome</keyword>
<dbReference type="Pfam" id="PF20136">
    <property type="entry name" value="DUF6526"/>
    <property type="match status" value="1"/>
</dbReference>
<keyword evidence="1" id="KW-0812">Transmembrane</keyword>
<dbReference type="Proteomes" id="UP001057877">
    <property type="component" value="Chromosome"/>
</dbReference>
<organism evidence="2 3">
    <name type="scientific">Paenibacillus spongiae</name>
    <dbReference type="NCBI Taxonomy" id="2909671"/>
    <lineage>
        <taxon>Bacteria</taxon>
        <taxon>Bacillati</taxon>
        <taxon>Bacillota</taxon>
        <taxon>Bacilli</taxon>
        <taxon>Bacillales</taxon>
        <taxon>Paenibacillaceae</taxon>
        <taxon>Paenibacillus</taxon>
    </lineage>
</organism>
<keyword evidence="1" id="KW-1133">Transmembrane helix</keyword>
<accession>A0ABY5S7S4</accession>
<feature type="transmembrane region" description="Helical" evidence="1">
    <location>
        <begin position="21"/>
        <end position="39"/>
    </location>
</feature>
<dbReference type="RefSeq" id="WP_258384466.1">
    <property type="nucleotide sequence ID" value="NZ_CP091430.1"/>
</dbReference>
<keyword evidence="1" id="KW-0472">Membrane</keyword>
<gene>
    <name evidence="2" type="ORF">L1F29_23390</name>
</gene>
<evidence type="ECO:0000313" key="2">
    <source>
        <dbReference type="EMBL" id="UVI28378.1"/>
    </source>
</evidence>
<name>A0ABY5S7S4_9BACL</name>
<evidence type="ECO:0000256" key="1">
    <source>
        <dbReference type="SAM" id="Phobius"/>
    </source>
</evidence>
<reference evidence="2" key="1">
    <citation type="submission" date="2022-01" db="EMBL/GenBank/DDBJ databases">
        <title>Paenibacillus spongiae sp. nov., isolated from marine sponge.</title>
        <authorList>
            <person name="Li Z."/>
            <person name="Zhang M."/>
        </authorList>
    </citation>
    <scope>NUCLEOTIDE SEQUENCE</scope>
    <source>
        <strain evidence="2">PHS-Z3</strain>
    </source>
</reference>
<proteinExistence type="predicted"/>
<sequence>MSNLKSQNYGNHKKFAPLYHFFLMPLSLVIFIAAIVHLFREEFGYSALLITGISLCIIVLTLIVRIFATQLQDRLIQHEENFRHMQLTGKPLDPRLSVKQIVALRFAGDTEFPALCKKAAESGMQPAAIKQSVTQWRADYHRV</sequence>